<reference evidence="3" key="1">
    <citation type="submission" date="2020-11" db="EMBL/GenBank/DDBJ databases">
        <title>Azospira restricta DSM 18626 genome sequence.</title>
        <authorList>
            <person name="Moe W.M."/>
        </authorList>
    </citation>
    <scope>NUCLEOTIDE SEQUENCE</scope>
    <source>
        <strain evidence="3">DSM 18626</strain>
    </source>
</reference>
<name>A0A974SPH9_9RHOO</name>
<evidence type="ECO:0000259" key="2">
    <source>
        <dbReference type="SMART" id="SM00014"/>
    </source>
</evidence>
<feature type="transmembrane region" description="Helical" evidence="1">
    <location>
        <begin position="54"/>
        <end position="74"/>
    </location>
</feature>
<dbReference type="InterPro" id="IPR036938">
    <property type="entry name" value="PAP2/HPO_sf"/>
</dbReference>
<evidence type="ECO:0000313" key="4">
    <source>
        <dbReference type="Proteomes" id="UP000663444"/>
    </source>
</evidence>
<dbReference type="RefSeq" id="WP_203387640.1">
    <property type="nucleotide sequence ID" value="NZ_CP064781.1"/>
</dbReference>
<gene>
    <name evidence="3" type="ORF">IWH25_01735</name>
</gene>
<dbReference type="AlphaFoldDB" id="A0A974SPH9"/>
<protein>
    <submittedName>
        <fullName evidence="3">Phosphatase PAP2 family protein</fullName>
    </submittedName>
</protein>
<feature type="transmembrane region" description="Helical" evidence="1">
    <location>
        <begin position="23"/>
        <end position="45"/>
    </location>
</feature>
<sequence length="170" mass="17823">MIADLDAALLAGFAAARGGFVDAFFVAVTWLGSLWLLLPLALLLAWRTPDRRRLALPGALLAAAALCHALKIGVDRPRPLLHEALVALPADASFPSAHAAQAMAFALLAGALLPAPWRRPALPLLLAAAALVGLSRLHLQVHWPSDVLAGWLLGAVVALAGLRLFRRPAA</sequence>
<dbReference type="InterPro" id="IPR000326">
    <property type="entry name" value="PAP2/HPO"/>
</dbReference>
<dbReference type="Proteomes" id="UP000663444">
    <property type="component" value="Chromosome"/>
</dbReference>
<organism evidence="3 4">
    <name type="scientific">Azospira restricta</name>
    <dbReference type="NCBI Taxonomy" id="404405"/>
    <lineage>
        <taxon>Bacteria</taxon>
        <taxon>Pseudomonadati</taxon>
        <taxon>Pseudomonadota</taxon>
        <taxon>Betaproteobacteria</taxon>
        <taxon>Rhodocyclales</taxon>
        <taxon>Rhodocyclaceae</taxon>
        <taxon>Azospira</taxon>
    </lineage>
</organism>
<proteinExistence type="predicted"/>
<dbReference type="Pfam" id="PF01569">
    <property type="entry name" value="PAP2"/>
    <property type="match status" value="1"/>
</dbReference>
<keyword evidence="1" id="KW-1133">Transmembrane helix</keyword>
<feature type="transmembrane region" description="Helical" evidence="1">
    <location>
        <begin position="122"/>
        <end position="141"/>
    </location>
</feature>
<dbReference type="KEGG" id="ares:IWH25_01735"/>
<dbReference type="EMBL" id="CP064781">
    <property type="protein sequence ID" value="QRJ64103.1"/>
    <property type="molecule type" value="Genomic_DNA"/>
</dbReference>
<keyword evidence="1" id="KW-0472">Membrane</keyword>
<keyword evidence="4" id="KW-1185">Reference proteome</keyword>
<keyword evidence="1" id="KW-0812">Transmembrane</keyword>
<dbReference type="Gene3D" id="1.20.144.10">
    <property type="entry name" value="Phosphatidic acid phosphatase type 2/haloperoxidase"/>
    <property type="match status" value="1"/>
</dbReference>
<accession>A0A974SPH9</accession>
<feature type="domain" description="Phosphatidic acid phosphatase type 2/haloperoxidase" evidence="2">
    <location>
        <begin position="56"/>
        <end position="162"/>
    </location>
</feature>
<feature type="transmembrane region" description="Helical" evidence="1">
    <location>
        <begin position="147"/>
        <end position="165"/>
    </location>
</feature>
<dbReference type="PANTHER" id="PTHR14969:SF13">
    <property type="entry name" value="AT30094P"/>
    <property type="match status" value="1"/>
</dbReference>
<dbReference type="PANTHER" id="PTHR14969">
    <property type="entry name" value="SPHINGOSINE-1-PHOSPHATE PHOSPHOHYDROLASE"/>
    <property type="match status" value="1"/>
</dbReference>
<dbReference type="SUPFAM" id="SSF48317">
    <property type="entry name" value="Acid phosphatase/Vanadium-dependent haloperoxidase"/>
    <property type="match status" value="1"/>
</dbReference>
<feature type="transmembrane region" description="Helical" evidence="1">
    <location>
        <begin position="94"/>
        <end position="115"/>
    </location>
</feature>
<dbReference type="SMART" id="SM00014">
    <property type="entry name" value="acidPPc"/>
    <property type="match status" value="1"/>
</dbReference>
<evidence type="ECO:0000313" key="3">
    <source>
        <dbReference type="EMBL" id="QRJ64103.1"/>
    </source>
</evidence>
<evidence type="ECO:0000256" key="1">
    <source>
        <dbReference type="SAM" id="Phobius"/>
    </source>
</evidence>